<dbReference type="RefSeq" id="WP_158363432.1">
    <property type="nucleotide sequence ID" value="NZ_JAOQKC010000009.1"/>
</dbReference>
<reference evidence="1 2" key="1">
    <citation type="journal article" date="2021" name="ISME Commun">
        <title>Automated analysis of genomic sequences facilitates high-throughput and comprehensive description of bacteria.</title>
        <authorList>
            <person name="Hitch T.C.A."/>
        </authorList>
    </citation>
    <scope>NUCLEOTIDE SEQUENCE [LARGE SCALE GENOMIC DNA]</scope>
    <source>
        <strain evidence="1 2">Sanger_04</strain>
    </source>
</reference>
<comment type="caution">
    <text evidence="1">The sequence shown here is derived from an EMBL/GenBank/DDBJ whole genome shotgun (WGS) entry which is preliminary data.</text>
</comment>
<accession>A0ABT2RXA4</accession>
<keyword evidence="2" id="KW-1185">Reference proteome</keyword>
<dbReference type="Proteomes" id="UP001652461">
    <property type="component" value="Unassembled WGS sequence"/>
</dbReference>
<dbReference type="Pfam" id="PF13835">
    <property type="entry name" value="DUF4194"/>
    <property type="match status" value="1"/>
</dbReference>
<proteinExistence type="predicted"/>
<protein>
    <submittedName>
        <fullName evidence="1">DUF4194 domain-containing protein</fullName>
    </submittedName>
</protein>
<evidence type="ECO:0000313" key="2">
    <source>
        <dbReference type="Proteomes" id="UP001652461"/>
    </source>
</evidence>
<organism evidence="1 2">
    <name type="scientific">Laedolimicola ammoniilytica</name>
    <dbReference type="NCBI Taxonomy" id="2981771"/>
    <lineage>
        <taxon>Bacteria</taxon>
        <taxon>Bacillati</taxon>
        <taxon>Bacillota</taxon>
        <taxon>Clostridia</taxon>
        <taxon>Lachnospirales</taxon>
        <taxon>Lachnospiraceae</taxon>
        <taxon>Laedolimicola</taxon>
    </lineage>
</organism>
<name>A0ABT2RXA4_9FIRM</name>
<evidence type="ECO:0000313" key="1">
    <source>
        <dbReference type="EMBL" id="MCU6696956.1"/>
    </source>
</evidence>
<sequence length="209" mass="23886">MLEQYQEWNTIEQETMQEVIRRLLSQTFLLDRKYDKKSGRMASDREYEFCADHMAFLTEYFAVAGITIHQNYELGIIYIQGAEKQGERLTKLTTLYLLLLKLIYDEKMAAVSGSTQAFTTVGELNGKLGEFRLVRGLPSITEQKRAFAALKKYQMVDLLDGLEEMGEACRILIYPSVNLALLREDAAELVHTFEETEEESEDGTADTGL</sequence>
<dbReference type="InterPro" id="IPR025449">
    <property type="entry name" value="JetB"/>
</dbReference>
<gene>
    <name evidence="1" type="ORF">OCV63_08610</name>
</gene>
<dbReference type="EMBL" id="JAOQKC010000009">
    <property type="protein sequence ID" value="MCU6696956.1"/>
    <property type="molecule type" value="Genomic_DNA"/>
</dbReference>